<accession>A0A1R1XF74</accession>
<dbReference type="InterPro" id="IPR043128">
    <property type="entry name" value="Rev_trsase/Diguanyl_cyclase"/>
</dbReference>
<feature type="compositionally biased region" description="Polar residues" evidence="1">
    <location>
        <begin position="375"/>
        <end position="385"/>
    </location>
</feature>
<evidence type="ECO:0000313" key="4">
    <source>
        <dbReference type="Proteomes" id="UP000187283"/>
    </source>
</evidence>
<evidence type="ECO:0000256" key="1">
    <source>
        <dbReference type="SAM" id="MobiDB-lite"/>
    </source>
</evidence>
<dbReference type="Proteomes" id="UP000187283">
    <property type="component" value="Unassembled WGS sequence"/>
</dbReference>
<proteinExistence type="predicted"/>
<dbReference type="InterPro" id="IPR043502">
    <property type="entry name" value="DNA/RNA_pol_sf"/>
</dbReference>
<dbReference type="PANTHER" id="PTHR33050">
    <property type="entry name" value="REVERSE TRANSCRIPTASE DOMAIN-CONTAINING PROTEIN"/>
    <property type="match status" value="1"/>
</dbReference>
<dbReference type="STRING" id="133412.A0A1R1XF74"/>
<dbReference type="Gene3D" id="3.30.70.270">
    <property type="match status" value="1"/>
</dbReference>
<dbReference type="PANTHER" id="PTHR33050:SF7">
    <property type="entry name" value="RIBONUCLEASE H"/>
    <property type="match status" value="1"/>
</dbReference>
<dbReference type="AlphaFoldDB" id="A0A1R1XF74"/>
<dbReference type="InterPro" id="IPR000477">
    <property type="entry name" value="RT_dom"/>
</dbReference>
<dbReference type="Pfam" id="PF00078">
    <property type="entry name" value="RVT_1"/>
    <property type="match status" value="1"/>
</dbReference>
<reference evidence="3 4" key="1">
    <citation type="submission" date="2017-01" db="EMBL/GenBank/DDBJ databases">
        <authorList>
            <person name="Mah S.A."/>
            <person name="Swanson W.J."/>
            <person name="Moy G.W."/>
            <person name="Vacquier V.D."/>
        </authorList>
    </citation>
    <scope>NUCLEOTIDE SEQUENCE [LARGE SCALE GENOMIC DNA]</scope>
    <source>
        <strain evidence="3 4">GSMNP</strain>
    </source>
</reference>
<protein>
    <recommendedName>
        <fullName evidence="2">Reverse transcriptase domain-containing protein</fullName>
    </recommendedName>
</protein>
<feature type="domain" description="Reverse transcriptase" evidence="2">
    <location>
        <begin position="34"/>
        <end position="128"/>
    </location>
</feature>
<dbReference type="Gene3D" id="3.10.10.10">
    <property type="entry name" value="HIV Type 1 Reverse Transcriptase, subunit A, domain 1"/>
    <property type="match status" value="1"/>
</dbReference>
<name>A0A1R1XF74_9FUNG</name>
<dbReference type="SUPFAM" id="SSF56672">
    <property type="entry name" value="DNA/RNA polymerases"/>
    <property type="match status" value="1"/>
</dbReference>
<dbReference type="EMBL" id="LSSN01003555">
    <property type="protein sequence ID" value="OMJ13287.1"/>
    <property type="molecule type" value="Genomic_DNA"/>
</dbReference>
<sequence length="713" mass="81104">MEQVTETQAPASQDQTKVLTEQVQQILREREFTIPKKTGGLRPVLDLRKLNHHVEQQNFKMETLASIYRMIRPKDYMTSLYLQDAFMHILIYKQCRKYLRFHWNDRCFQFRALPFGLSLSPLVFTKILRPESSINIGRSTSWKADATTTTRAQKPSSVNIEFMDIDSNFDETSNPEPVLLEESANVMERSLVIFRDAGNGDIYRFQGLSLGNSSGPPLLLWNMEPQGSKTSYQHKRTVDSAVCTEAQECSGKISVGLLRQHNHTRICQEIWGHNLTRITGINREDLVPLPQDQHSSTGNIRSIRIKPSGRAQQTDIANRPQMDQVQQSVLLPTLEHGITGNPEGPPRESHNDTSDSNMEIRNLVPRTDGAIDFTATASPSNNSGPRSEKRKVAALGKQELELDGLEDQRRFFETQGLGTYAIDFIVSSERRVRRRSRYSSIQQRFLDWRISNEISTPISAPRHQLPGGNIHDSSAELAAHPMFSEFIKESDDTSIKPFIRSTIDKSPVIELFREWVQNSSPTVKQITAKLCWLLSLTCFLRASDIHRIDYQRSQIEKGVLNLVIVAPKEKRGGRPVEKSCQINPHADIILCPVNAYIFIKEKEAFNPCPTPHINNRNWSVHSLIRYAKDTSKSLSVDIITIYFHSLSNLILRDLEAPIPKGRAICANLAASVRVSADNIVSLTFWSNYIIFDTYYRITKNFSNNLTESILNLK</sequence>
<dbReference type="InterPro" id="IPR052055">
    <property type="entry name" value="Hepadnavirus_pol/RT"/>
</dbReference>
<gene>
    <name evidence="3" type="ORF">AYI70_g8597</name>
</gene>
<evidence type="ECO:0000313" key="3">
    <source>
        <dbReference type="EMBL" id="OMJ13287.1"/>
    </source>
</evidence>
<feature type="region of interest" description="Disordered" evidence="1">
    <location>
        <begin position="335"/>
        <end position="392"/>
    </location>
</feature>
<keyword evidence="4" id="KW-1185">Reference proteome</keyword>
<comment type="caution">
    <text evidence="3">The sequence shown here is derived from an EMBL/GenBank/DDBJ whole genome shotgun (WGS) entry which is preliminary data.</text>
</comment>
<dbReference type="OrthoDB" id="2400069at2759"/>
<evidence type="ECO:0000259" key="2">
    <source>
        <dbReference type="Pfam" id="PF00078"/>
    </source>
</evidence>
<organism evidence="3 4">
    <name type="scientific">Smittium culicis</name>
    <dbReference type="NCBI Taxonomy" id="133412"/>
    <lineage>
        <taxon>Eukaryota</taxon>
        <taxon>Fungi</taxon>
        <taxon>Fungi incertae sedis</taxon>
        <taxon>Zoopagomycota</taxon>
        <taxon>Kickxellomycotina</taxon>
        <taxon>Harpellomycetes</taxon>
        <taxon>Harpellales</taxon>
        <taxon>Legeriomycetaceae</taxon>
        <taxon>Smittium</taxon>
    </lineage>
</organism>